<reference evidence="3 4" key="1">
    <citation type="journal article" date="2024" name="Nat. Commun.">
        <title>Phylogenomics reveals the evolutionary origins of lichenization in chlorophyte algae.</title>
        <authorList>
            <person name="Puginier C."/>
            <person name="Libourel C."/>
            <person name="Otte J."/>
            <person name="Skaloud P."/>
            <person name="Haon M."/>
            <person name="Grisel S."/>
            <person name="Petersen M."/>
            <person name="Berrin J.G."/>
            <person name="Delaux P.M."/>
            <person name="Dal Grande F."/>
            <person name="Keller J."/>
        </authorList>
    </citation>
    <scope>NUCLEOTIDE SEQUENCE [LARGE SCALE GENOMIC DNA]</scope>
    <source>
        <strain evidence="3 4">SAG 2043</strain>
    </source>
</reference>
<evidence type="ECO:0000313" key="4">
    <source>
        <dbReference type="Proteomes" id="UP001489004"/>
    </source>
</evidence>
<dbReference type="GO" id="GO:0071014">
    <property type="term" value="C:post-mRNA release spliceosomal complex"/>
    <property type="evidence" value="ECO:0007669"/>
    <property type="project" value="TreeGrafter"/>
</dbReference>
<evidence type="ECO:0000313" key="3">
    <source>
        <dbReference type="EMBL" id="KAK9828722.1"/>
    </source>
</evidence>
<evidence type="ECO:0000256" key="2">
    <source>
        <dbReference type="SAM" id="MobiDB-lite"/>
    </source>
</evidence>
<comment type="similarity">
    <text evidence="1">Belongs to the CWC16 family.</text>
</comment>
<gene>
    <name evidence="3" type="ORF">WJX72_001716</name>
</gene>
<dbReference type="InterPro" id="IPR007590">
    <property type="entry name" value="Saf4/Yju2"/>
</dbReference>
<evidence type="ECO:0008006" key="5">
    <source>
        <dbReference type="Google" id="ProtNLM"/>
    </source>
</evidence>
<proteinExistence type="inferred from homology"/>
<name>A0AAW1R620_9CHLO</name>
<feature type="compositionally biased region" description="Polar residues" evidence="2">
    <location>
        <begin position="325"/>
        <end position="337"/>
    </location>
</feature>
<accession>A0AAW1R620</accession>
<organism evidence="3 4">
    <name type="scientific">[Myrmecia] bisecta</name>
    <dbReference type="NCBI Taxonomy" id="41462"/>
    <lineage>
        <taxon>Eukaryota</taxon>
        <taxon>Viridiplantae</taxon>
        <taxon>Chlorophyta</taxon>
        <taxon>core chlorophytes</taxon>
        <taxon>Trebouxiophyceae</taxon>
        <taxon>Trebouxiales</taxon>
        <taxon>Trebouxiaceae</taxon>
        <taxon>Myrmecia</taxon>
    </lineage>
</organism>
<dbReference type="EMBL" id="JALJOR010000001">
    <property type="protein sequence ID" value="KAK9828722.1"/>
    <property type="molecule type" value="Genomic_DNA"/>
</dbReference>
<feature type="region of interest" description="Disordered" evidence="2">
    <location>
        <begin position="191"/>
        <end position="210"/>
    </location>
</feature>
<sequence>MSSLAAARADNFYYPPNFDPKKGGINKQQGQHPLRERAKKLDQGILVIRFEMPFNVWCAGCNHLIGKGVRFNAEKKQIGSYHSTKIWSFIMKAPCCGQKIEVQTDPKNTEYVVASGGRRKAEEFTAEDAETLELPEKAEAAKLDDPFFRLEHGTEDNRKARIAVDRLVELHDDSEAKYRNDYEMNKALRRQVRAARKDEQQRDQQRDALGLPSHISLLPASAEDAAHAAQVRFGASGSRFEQNREAARQSGAQKQRHGMQTVKALVTGVKRSLSDKASQLLKRQRLGTGVKLRVSNPEARTYLVKRSLDGYMPGSKQSRPRDSSKQSSYNALLTRPTTEGKRKRKLTKRSSFSDDSLTLRPSAFAHLYDYAMSETSSRRSSVVRKYTNSGRMTVDRGVQVDFTMDEYKRPNLFVPLSPDSKISEEEFVNTLAVNTLALLRQSPESSSEPESVQTPSPSRRRRKLDPPVRSLF</sequence>
<dbReference type="PANTHER" id="PTHR12111">
    <property type="entry name" value="SPLICING FACTOR YJU2"/>
    <property type="match status" value="1"/>
</dbReference>
<dbReference type="Proteomes" id="UP001489004">
    <property type="component" value="Unassembled WGS sequence"/>
</dbReference>
<comment type="caution">
    <text evidence="3">The sequence shown here is derived from an EMBL/GenBank/DDBJ whole genome shotgun (WGS) entry which is preliminary data.</text>
</comment>
<feature type="compositionally biased region" description="Basic and acidic residues" evidence="2">
    <location>
        <begin position="195"/>
        <end position="206"/>
    </location>
</feature>
<evidence type="ECO:0000256" key="1">
    <source>
        <dbReference type="ARBA" id="ARBA00005595"/>
    </source>
</evidence>
<dbReference type="GO" id="GO:0005684">
    <property type="term" value="C:U2-type spliceosomal complex"/>
    <property type="evidence" value="ECO:0007669"/>
    <property type="project" value="TreeGrafter"/>
</dbReference>
<dbReference type="PANTHER" id="PTHR12111:SF2">
    <property type="entry name" value="SPLICING FACTOR YJU2B-RELATED"/>
    <property type="match status" value="1"/>
</dbReference>
<feature type="region of interest" description="Disordered" evidence="2">
    <location>
        <begin position="305"/>
        <end position="354"/>
    </location>
</feature>
<dbReference type="GO" id="GO:0000398">
    <property type="term" value="P:mRNA splicing, via spliceosome"/>
    <property type="evidence" value="ECO:0007669"/>
    <property type="project" value="InterPro"/>
</dbReference>
<feature type="region of interest" description="Disordered" evidence="2">
    <location>
        <begin position="239"/>
        <end position="260"/>
    </location>
</feature>
<dbReference type="Pfam" id="PF04502">
    <property type="entry name" value="Saf4_Yju2"/>
    <property type="match status" value="1"/>
</dbReference>
<keyword evidence="4" id="KW-1185">Reference proteome</keyword>
<dbReference type="AlphaFoldDB" id="A0AAW1R620"/>
<feature type="compositionally biased region" description="Low complexity" evidence="2">
    <location>
        <begin position="442"/>
        <end position="457"/>
    </location>
</feature>
<feature type="region of interest" description="Disordered" evidence="2">
    <location>
        <begin position="439"/>
        <end position="472"/>
    </location>
</feature>
<protein>
    <recommendedName>
        <fullName evidence="5">Coiled-coil domain-containing protein 130</fullName>
    </recommendedName>
</protein>